<dbReference type="Proteomes" id="UP000324639">
    <property type="component" value="Chromosome Bgt_-05"/>
</dbReference>
<feature type="chain" id="PRO_5040889379" evidence="1">
    <location>
        <begin position="17"/>
        <end position="44"/>
    </location>
</feature>
<name>A0A9X9MFG3_BLUGR</name>
<protein>
    <submittedName>
        <fullName evidence="2">BgtTE-56050</fullName>
    </submittedName>
</protein>
<sequence length="44" mass="4929">MTTPLFVLLWPQLTTQYTPTPIFTTDGGNKAWRTNLGDSSLGWT</sequence>
<keyword evidence="3" id="KW-1185">Reference proteome</keyword>
<evidence type="ECO:0000313" key="2">
    <source>
        <dbReference type="EMBL" id="VDB84119.1"/>
    </source>
</evidence>
<reference evidence="2 3" key="1">
    <citation type="submission" date="2018-08" db="EMBL/GenBank/DDBJ databases">
        <authorList>
            <person name="Muller C M."/>
        </authorList>
    </citation>
    <scope>NUCLEOTIDE SEQUENCE [LARGE SCALE GENOMIC DNA]</scope>
</reference>
<dbReference type="EMBL" id="LR026988">
    <property type="protein sequence ID" value="VDB84119.1"/>
    <property type="molecule type" value="Genomic_DNA"/>
</dbReference>
<dbReference type="AlphaFoldDB" id="A0A9X9MFG3"/>
<keyword evidence="1" id="KW-0732">Signal</keyword>
<accession>A0A9X9MFG3</accession>
<gene>
    <name evidence="2" type="ORF">BGT96224V316_LOCUS3997</name>
</gene>
<organism evidence="2 3">
    <name type="scientific">Blumeria graminis f. sp. tritici</name>
    <dbReference type="NCBI Taxonomy" id="62690"/>
    <lineage>
        <taxon>Eukaryota</taxon>
        <taxon>Fungi</taxon>
        <taxon>Dikarya</taxon>
        <taxon>Ascomycota</taxon>
        <taxon>Pezizomycotina</taxon>
        <taxon>Leotiomycetes</taxon>
        <taxon>Erysiphales</taxon>
        <taxon>Erysiphaceae</taxon>
        <taxon>Blumeria</taxon>
    </lineage>
</organism>
<evidence type="ECO:0000256" key="1">
    <source>
        <dbReference type="SAM" id="SignalP"/>
    </source>
</evidence>
<evidence type="ECO:0000313" key="3">
    <source>
        <dbReference type="Proteomes" id="UP000324639"/>
    </source>
</evidence>
<proteinExistence type="predicted"/>
<feature type="signal peptide" evidence="1">
    <location>
        <begin position="1"/>
        <end position="16"/>
    </location>
</feature>